<dbReference type="ExpressionAtlas" id="A0A3L6EUK4">
    <property type="expression patterns" value="baseline and differential"/>
</dbReference>
<feature type="domain" description="YTH" evidence="2">
    <location>
        <begin position="36"/>
        <end position="187"/>
    </location>
</feature>
<dbReference type="GO" id="GO:1990247">
    <property type="term" value="F:N6-methyladenosine-containing RNA reader activity"/>
    <property type="evidence" value="ECO:0007669"/>
    <property type="project" value="UniProtKB-UniRule"/>
</dbReference>
<dbReference type="Proteomes" id="UP000251960">
    <property type="component" value="Chromosome 5"/>
</dbReference>
<dbReference type="PANTHER" id="PTHR12357">
    <property type="entry name" value="YTH YT521-B HOMOLOGY DOMAIN-CONTAINING"/>
    <property type="match status" value="1"/>
</dbReference>
<reference evidence="3 4" key="1">
    <citation type="journal article" date="2018" name="Nat. Genet.">
        <title>Extensive intraspecific gene order and gene structural variations between Mo17 and other maize genomes.</title>
        <authorList>
            <person name="Sun S."/>
            <person name="Zhou Y."/>
            <person name="Chen J."/>
            <person name="Shi J."/>
            <person name="Zhao H."/>
            <person name="Zhao H."/>
            <person name="Song W."/>
            <person name="Zhang M."/>
            <person name="Cui Y."/>
            <person name="Dong X."/>
            <person name="Liu H."/>
            <person name="Ma X."/>
            <person name="Jiao Y."/>
            <person name="Wang B."/>
            <person name="Wei X."/>
            <person name="Stein J.C."/>
            <person name="Glaubitz J.C."/>
            <person name="Lu F."/>
            <person name="Yu G."/>
            <person name="Liang C."/>
            <person name="Fengler K."/>
            <person name="Li B."/>
            <person name="Rafalski A."/>
            <person name="Schnable P.S."/>
            <person name="Ware D.H."/>
            <person name="Buckler E.S."/>
            <person name="Lai J."/>
        </authorList>
    </citation>
    <scope>NUCLEOTIDE SEQUENCE [LARGE SCALE GENOMIC DNA]</scope>
    <source>
        <strain evidence="4">cv. Missouri 17</strain>
        <tissue evidence="3">Seedling</tissue>
    </source>
</reference>
<comment type="function">
    <text evidence="1">Specifically recognizes and binds N6-methyladenosine (m6A)-containing RNAs, and regulates mRNA stability. M6A is a modification present at internal sites of mRNAs and some non-coding RNAs and plays a role in mRNA stability and processing.</text>
</comment>
<name>A0A3L6EUK4_MAIZE</name>
<dbReference type="Pfam" id="PF04146">
    <property type="entry name" value="YTH"/>
    <property type="match status" value="1"/>
</dbReference>
<dbReference type="GO" id="GO:0003729">
    <property type="term" value="F:mRNA binding"/>
    <property type="evidence" value="ECO:0007669"/>
    <property type="project" value="UniProtKB-UniRule"/>
</dbReference>
<dbReference type="PANTHER" id="PTHR12357:SF99">
    <property type="entry name" value="YTH DOMAIN-CONTAINING PROTEIN ECT2-RELATED"/>
    <property type="match status" value="1"/>
</dbReference>
<dbReference type="Gene3D" id="3.10.590.10">
    <property type="entry name" value="ph1033 like domains"/>
    <property type="match status" value="1"/>
</dbReference>
<dbReference type="AlphaFoldDB" id="A0A3L6EUK4"/>
<evidence type="ECO:0000313" key="3">
    <source>
        <dbReference type="EMBL" id="PWZ23007.1"/>
    </source>
</evidence>
<dbReference type="InterPro" id="IPR045168">
    <property type="entry name" value="YTH_prot"/>
</dbReference>
<accession>A0A3L6EUK4</accession>
<protein>
    <recommendedName>
        <fullName evidence="1">YTH domain-containing family protein</fullName>
    </recommendedName>
</protein>
<dbReference type="PROSITE" id="PS50882">
    <property type="entry name" value="YTH"/>
    <property type="match status" value="1"/>
</dbReference>
<comment type="similarity">
    <text evidence="1">Belongs to the YTHDF family.</text>
</comment>
<evidence type="ECO:0000313" key="4">
    <source>
        <dbReference type="Proteomes" id="UP000251960"/>
    </source>
</evidence>
<organism evidence="3 4">
    <name type="scientific">Zea mays</name>
    <name type="common">Maize</name>
    <dbReference type="NCBI Taxonomy" id="4577"/>
    <lineage>
        <taxon>Eukaryota</taxon>
        <taxon>Viridiplantae</taxon>
        <taxon>Streptophyta</taxon>
        <taxon>Embryophyta</taxon>
        <taxon>Tracheophyta</taxon>
        <taxon>Spermatophyta</taxon>
        <taxon>Magnoliopsida</taxon>
        <taxon>Liliopsida</taxon>
        <taxon>Poales</taxon>
        <taxon>Poaceae</taxon>
        <taxon>PACMAD clade</taxon>
        <taxon>Panicoideae</taxon>
        <taxon>Andropogonodae</taxon>
        <taxon>Andropogoneae</taxon>
        <taxon>Tripsacinae</taxon>
        <taxon>Zea</taxon>
    </lineage>
</organism>
<evidence type="ECO:0000256" key="1">
    <source>
        <dbReference type="RuleBase" id="RU369095"/>
    </source>
</evidence>
<evidence type="ECO:0000259" key="2">
    <source>
        <dbReference type="PROSITE" id="PS50882"/>
    </source>
</evidence>
<dbReference type="InterPro" id="IPR007275">
    <property type="entry name" value="YTH_domain"/>
</dbReference>
<sequence>MRRNIGLGRHEHHVARVCDDEVTVGGLYKSTLVTCPFQQAMFGYAAHRKVSSLECFGLSKTQFISSKITEDFEEVQAVELMLVNALVEANDYLGISLHAHDPEDFWKLEIHKLLKVISHRFRKFIVVALLIGHRHDQPFCSWHIVNGVSNNILNHIILENNENKPITNSRDTQEICLEQGLHILKIFKDYHVSKTSILNDLASAMGNTPNPYEQAMSTCVNDQAMMLSHTVWHEPTISL</sequence>
<keyword evidence="1" id="KW-0694">RNA-binding</keyword>
<gene>
    <name evidence="3" type="ORF">Zm00014a_038472</name>
</gene>
<dbReference type="EMBL" id="NCVQ01000006">
    <property type="protein sequence ID" value="PWZ23007.1"/>
    <property type="molecule type" value="Genomic_DNA"/>
</dbReference>
<proteinExistence type="inferred from homology"/>
<comment type="caution">
    <text evidence="3">The sequence shown here is derived from an EMBL/GenBank/DDBJ whole genome shotgun (WGS) entry which is preliminary data.</text>
</comment>